<organism evidence="5 6">
    <name type="scientific">Novymonas esmeraldas</name>
    <dbReference type="NCBI Taxonomy" id="1808958"/>
    <lineage>
        <taxon>Eukaryota</taxon>
        <taxon>Discoba</taxon>
        <taxon>Euglenozoa</taxon>
        <taxon>Kinetoplastea</taxon>
        <taxon>Metakinetoplastina</taxon>
        <taxon>Trypanosomatida</taxon>
        <taxon>Trypanosomatidae</taxon>
        <taxon>Novymonas</taxon>
    </lineage>
</organism>
<dbReference type="PROSITE" id="PS50089">
    <property type="entry name" value="ZF_RING_2"/>
    <property type="match status" value="1"/>
</dbReference>
<feature type="region of interest" description="Disordered" evidence="2">
    <location>
        <begin position="439"/>
        <end position="482"/>
    </location>
</feature>
<reference evidence="5 6" key="1">
    <citation type="journal article" date="2021" name="MBio">
        <title>A New Model Trypanosomatid, Novymonas esmeraldas: Genomic Perception of Its 'Candidatus Pandoraea novymonadis' Endosymbiont.</title>
        <authorList>
            <person name="Zakharova A."/>
            <person name="Saura A."/>
            <person name="Butenko A."/>
            <person name="Podesvova L."/>
            <person name="Warmusova S."/>
            <person name="Kostygov A.Y."/>
            <person name="Nenarokova A."/>
            <person name="Lukes J."/>
            <person name="Opperdoes F.R."/>
            <person name="Yurchenko V."/>
        </authorList>
    </citation>
    <scope>NUCLEOTIDE SEQUENCE [LARGE SCALE GENOMIC DNA]</scope>
    <source>
        <strain evidence="5 6">E262AT.01</strain>
    </source>
</reference>
<dbReference type="SUPFAM" id="SSF57850">
    <property type="entry name" value="RING/U-box"/>
    <property type="match status" value="1"/>
</dbReference>
<feature type="transmembrane region" description="Helical" evidence="3">
    <location>
        <begin position="239"/>
        <end position="257"/>
    </location>
</feature>
<dbReference type="Pfam" id="PF13639">
    <property type="entry name" value="zf-RING_2"/>
    <property type="match status" value="1"/>
</dbReference>
<dbReference type="GO" id="GO:0008270">
    <property type="term" value="F:zinc ion binding"/>
    <property type="evidence" value="ECO:0007669"/>
    <property type="project" value="UniProtKB-KW"/>
</dbReference>
<feature type="domain" description="RING-type" evidence="4">
    <location>
        <begin position="304"/>
        <end position="345"/>
    </location>
</feature>
<gene>
    <name evidence="5" type="ORF">NESM_000553300</name>
</gene>
<feature type="region of interest" description="Disordered" evidence="2">
    <location>
        <begin position="514"/>
        <end position="579"/>
    </location>
</feature>
<accession>A0AAW0ESB4</accession>
<evidence type="ECO:0000259" key="4">
    <source>
        <dbReference type="PROSITE" id="PS50089"/>
    </source>
</evidence>
<feature type="compositionally biased region" description="Basic residues" evidence="2">
    <location>
        <begin position="525"/>
        <end position="542"/>
    </location>
</feature>
<evidence type="ECO:0000256" key="1">
    <source>
        <dbReference type="PROSITE-ProRule" id="PRU00175"/>
    </source>
</evidence>
<keyword evidence="6" id="KW-1185">Reference proteome</keyword>
<dbReference type="InterPro" id="IPR013083">
    <property type="entry name" value="Znf_RING/FYVE/PHD"/>
</dbReference>
<evidence type="ECO:0000256" key="2">
    <source>
        <dbReference type="SAM" id="MobiDB-lite"/>
    </source>
</evidence>
<protein>
    <submittedName>
        <fullName evidence="5">Zinc finger protein</fullName>
    </submittedName>
</protein>
<proteinExistence type="predicted"/>
<keyword evidence="3" id="KW-1133">Transmembrane helix</keyword>
<feature type="transmembrane region" description="Helical" evidence="3">
    <location>
        <begin position="141"/>
        <end position="159"/>
    </location>
</feature>
<evidence type="ECO:0000256" key="3">
    <source>
        <dbReference type="SAM" id="Phobius"/>
    </source>
</evidence>
<feature type="transmembrane region" description="Helical" evidence="3">
    <location>
        <begin position="22"/>
        <end position="44"/>
    </location>
</feature>
<feature type="region of interest" description="Disordered" evidence="2">
    <location>
        <begin position="346"/>
        <end position="369"/>
    </location>
</feature>
<dbReference type="PANTHER" id="PTHR46359:SF2">
    <property type="entry name" value="GEO07743P1"/>
    <property type="match status" value="1"/>
</dbReference>
<keyword evidence="1" id="KW-0862">Zinc</keyword>
<keyword evidence="1" id="KW-0863">Zinc-finger</keyword>
<dbReference type="AlphaFoldDB" id="A0AAW0ESB4"/>
<feature type="transmembrane region" description="Helical" evidence="3">
    <location>
        <begin position="179"/>
        <end position="202"/>
    </location>
</feature>
<dbReference type="Gene3D" id="3.30.40.10">
    <property type="entry name" value="Zinc/RING finger domain, C3HC4 (zinc finger)"/>
    <property type="match status" value="1"/>
</dbReference>
<dbReference type="Proteomes" id="UP001430356">
    <property type="component" value="Unassembled WGS sequence"/>
</dbReference>
<feature type="compositionally biased region" description="Pro residues" evidence="2">
    <location>
        <begin position="459"/>
        <end position="470"/>
    </location>
</feature>
<feature type="transmembrane region" description="Helical" evidence="3">
    <location>
        <begin position="51"/>
        <end position="72"/>
    </location>
</feature>
<keyword evidence="1" id="KW-0479">Metal-binding</keyword>
<feature type="transmembrane region" description="Helical" evidence="3">
    <location>
        <begin position="104"/>
        <end position="121"/>
    </location>
</feature>
<evidence type="ECO:0000313" key="5">
    <source>
        <dbReference type="EMBL" id="KAK7196182.1"/>
    </source>
</evidence>
<dbReference type="SMART" id="SM00184">
    <property type="entry name" value="RING"/>
    <property type="match status" value="1"/>
</dbReference>
<keyword evidence="3" id="KW-0812">Transmembrane</keyword>
<dbReference type="EMBL" id="JAECZO010000070">
    <property type="protein sequence ID" value="KAK7196182.1"/>
    <property type="molecule type" value="Genomic_DNA"/>
</dbReference>
<dbReference type="InterPro" id="IPR001841">
    <property type="entry name" value="Znf_RING"/>
</dbReference>
<name>A0AAW0ESB4_9TRYP</name>
<feature type="compositionally biased region" description="Polar residues" evidence="2">
    <location>
        <begin position="550"/>
        <end position="564"/>
    </location>
</feature>
<sequence>MYATIPILTLGPYPLALAGGLLLYWNASLIVSRVLTAFIVSMIAMKLDLAFHLFLSACHHGIALLCRFQTYWDPNDSLEFLQTQSQFYSIADTVSLALLVGNSVQLWTAALVTRIALSALATRTELSMRWWQSQSAVEHAFLVLGCLLCGGACALQWAYYTLLSPEERADGESGSLLMWYTSIVYIVAVGLRSVCTLATAVMRMWGYGALRSLAGQLDPVAVRALEDSGLNPFSEVHELYMQYLYTVACAATAWLYTSSSTPLWMQCFMLLRIYLITLASEKLRHYQQVLDRFPSVAADPTKTCGICLDDFVEGESVKRLPCGHTFHGTCVRSWLLRSGVCPTCRQPVAPPNQTPRAANAPPGRGQRQPRVSLDMHVPAHGGAFTGSLQPLAPRLPAAAAARPPRHDASSPPSASFSLELLRLPHHEELQRVDARRRSLALHRQQQLSPVVGTRADTAPGPPPPPPPPPQQQQRRAADADRAGQTDTLARLMPAVSRESSLDVDAALFTETPLIPADVAPPATRQPHHHHRRTTTAQRKRPRPPSPQSSAGNTTGDGSGNTVASDVTEPDDGPSRRRTE</sequence>
<keyword evidence="3" id="KW-0472">Membrane</keyword>
<comment type="caution">
    <text evidence="5">The sequence shown here is derived from an EMBL/GenBank/DDBJ whole genome shotgun (WGS) entry which is preliminary data.</text>
</comment>
<dbReference type="PANTHER" id="PTHR46359">
    <property type="entry name" value="GEO07743P1"/>
    <property type="match status" value="1"/>
</dbReference>
<dbReference type="InterPro" id="IPR052804">
    <property type="entry name" value="UEC_component"/>
</dbReference>
<evidence type="ECO:0000313" key="6">
    <source>
        <dbReference type="Proteomes" id="UP001430356"/>
    </source>
</evidence>